<proteinExistence type="predicted"/>
<evidence type="ECO:0000313" key="2">
    <source>
        <dbReference type="EMBL" id="SES74666.1"/>
    </source>
</evidence>
<dbReference type="Proteomes" id="UP000199568">
    <property type="component" value="Unassembled WGS sequence"/>
</dbReference>
<name>A0A1H9YZH2_9FIRM</name>
<dbReference type="NCBIfam" id="TIGR03936">
    <property type="entry name" value="sam_1_link_chp"/>
    <property type="match status" value="1"/>
</dbReference>
<gene>
    <name evidence="2" type="ORF">SAMN05660297_00485</name>
</gene>
<reference evidence="2 3" key="1">
    <citation type="submission" date="2016-10" db="EMBL/GenBank/DDBJ databases">
        <authorList>
            <person name="de Groot N.N."/>
        </authorList>
    </citation>
    <scope>NUCLEOTIDE SEQUENCE [LARGE SCALE GENOMIC DNA]</scope>
    <source>
        <strain evidence="2 3">DSM 18979</strain>
    </source>
</reference>
<accession>A0A1H9YZH2</accession>
<keyword evidence="3" id="KW-1185">Reference proteome</keyword>
<sequence>MYRIRSKFYKTGDMVFISHLDLVRLLERAFRRGNIPISYTQGFNPHPIMAFATALGIGTSSEGEYMDIEVDEKIQLSKFMDSLNMVLPKGLEVITSKYIAKDNKSLMSIIQYSSYTVKVVFQEKMKEEVVNNILCKFLSLEEIIEIKEKKNKNKFKKSYKNEIQEKNIRMQIKNLEVLRIQDNEVVLKMLLATGSSGNLKPETVIKKLQEIMGLQIEPEKTRVHRLELLVEIEPKSLTPLDIAE</sequence>
<organism evidence="2 3">
    <name type="scientific">Natronincola peptidivorans</name>
    <dbReference type="NCBI Taxonomy" id="426128"/>
    <lineage>
        <taxon>Bacteria</taxon>
        <taxon>Bacillati</taxon>
        <taxon>Bacillota</taxon>
        <taxon>Clostridia</taxon>
        <taxon>Peptostreptococcales</taxon>
        <taxon>Natronincolaceae</taxon>
        <taxon>Natronincola</taxon>
    </lineage>
</organism>
<dbReference type="RefSeq" id="WP_170834640.1">
    <property type="nucleotide sequence ID" value="NZ_FOHU01000001.1"/>
</dbReference>
<dbReference type="InterPro" id="IPR018768">
    <property type="entry name" value="DUF2344"/>
</dbReference>
<dbReference type="EMBL" id="FOHU01000001">
    <property type="protein sequence ID" value="SES74666.1"/>
    <property type="molecule type" value="Genomic_DNA"/>
</dbReference>
<feature type="domain" description="DUF2344" evidence="1">
    <location>
        <begin position="3"/>
        <end position="201"/>
    </location>
</feature>
<dbReference type="STRING" id="426128.SAMN05660297_00485"/>
<dbReference type="Pfam" id="PF10105">
    <property type="entry name" value="DUF2344"/>
    <property type="match status" value="1"/>
</dbReference>
<evidence type="ECO:0000259" key="1">
    <source>
        <dbReference type="Pfam" id="PF10105"/>
    </source>
</evidence>
<evidence type="ECO:0000313" key="3">
    <source>
        <dbReference type="Proteomes" id="UP000199568"/>
    </source>
</evidence>
<dbReference type="AlphaFoldDB" id="A0A1H9YZH2"/>
<protein>
    <submittedName>
        <fullName evidence="2">Radical SAM-linked protein</fullName>
    </submittedName>
</protein>